<dbReference type="GO" id="GO:0006979">
    <property type="term" value="P:response to oxidative stress"/>
    <property type="evidence" value="ECO:0007669"/>
    <property type="project" value="TreeGrafter"/>
</dbReference>
<dbReference type="SUPFAM" id="SSF52518">
    <property type="entry name" value="Thiamin diphosphate-binding fold (THDP-binding)"/>
    <property type="match status" value="1"/>
</dbReference>
<dbReference type="Gene3D" id="3.40.50.970">
    <property type="match status" value="1"/>
</dbReference>
<evidence type="ECO:0000313" key="5">
    <source>
        <dbReference type="Proteomes" id="UP000198636"/>
    </source>
</evidence>
<dbReference type="Gene3D" id="3.40.50.920">
    <property type="match status" value="1"/>
</dbReference>
<feature type="domain" description="Pyruvate/ketoisovalerate oxidoreductase catalytic" evidence="2">
    <location>
        <begin position="14"/>
        <end position="173"/>
    </location>
</feature>
<sequence>MIDELTILVGGIQGEGIISIGINLMKVLSSLGYYTYGQRTFSSRIKGGNTTMIIHVSLEKTMAIPDTIDMMLVLDEETLKDNYHRLDNNGLILYDNILSLKSTLPEKATAIPLPVSKISKEEGSALMKSTCSLGFICRMLDINQKHVSSILIKRFHKKGKKIINQNLQILERVFTYDKETIDQYIKHLNIPMKELNRPLMIGNDSIAFGALMAGCRFVSSYPITPASEIMEYLGKCLPSYGGLMLQVEDEIAAVNMTIGASFAGVRSITATSGPGLSLMLEGIGLAGMTETPLVVVNSQRVGPSTGLPTKHEQSDLFTLYYGGHGEFPLIILSPSTIEDCFHSTIRAFNLAEKFQCPVILLLDLTLSLSPQTIDEFSYEDIVLNRGKLVEESDLRQEAEGVKPYLLTEDGISPRILPGVLNGHHHITGLEHNEFGLPTDNPLNRRLMMEKRMQKLQPLLEEDEIVIRMNNKKNILFLTFGSPYGILERAVAVTGSTVDYGYIKMIKPLPKKQLIQIIKDYDLLVIVENNYSQQLATIIKAEIGNHNKIKSISKYDGTPFTVSEIIDGIEVLINEKYEGL</sequence>
<name>A0A1G5HT32_9FIRM</name>
<dbReference type="InterPro" id="IPR050722">
    <property type="entry name" value="Pyruvate:ferred/Flavod_OxRd"/>
</dbReference>
<evidence type="ECO:0000313" key="4">
    <source>
        <dbReference type="EMBL" id="SCY66917.1"/>
    </source>
</evidence>
<proteinExistence type="predicted"/>
<dbReference type="SUPFAM" id="SSF53323">
    <property type="entry name" value="Pyruvate-ferredoxin oxidoreductase, PFOR, domain III"/>
    <property type="match status" value="1"/>
</dbReference>
<dbReference type="PANTHER" id="PTHR32154:SF20">
    <property type="entry name" value="2-OXOGLUTARATE OXIDOREDUCTASE SUBUNIT KORA"/>
    <property type="match status" value="1"/>
</dbReference>
<evidence type="ECO:0000256" key="1">
    <source>
        <dbReference type="ARBA" id="ARBA00023002"/>
    </source>
</evidence>
<dbReference type="InterPro" id="IPR002880">
    <property type="entry name" value="Pyrv_Fd/Flavodoxin_OxRdtase_N"/>
</dbReference>
<dbReference type="InterPro" id="IPR029061">
    <property type="entry name" value="THDP-binding"/>
</dbReference>
<dbReference type="Gene3D" id="3.40.920.10">
    <property type="entry name" value="Pyruvate-ferredoxin oxidoreductase, PFOR, domain III"/>
    <property type="match status" value="1"/>
</dbReference>
<dbReference type="InterPro" id="IPR009014">
    <property type="entry name" value="Transketo_C/PFOR_II"/>
</dbReference>
<dbReference type="CDD" id="cd07034">
    <property type="entry name" value="TPP_PYR_PFOR_IOR-alpha_like"/>
    <property type="match status" value="1"/>
</dbReference>
<dbReference type="Pfam" id="PF01558">
    <property type="entry name" value="POR"/>
    <property type="match status" value="1"/>
</dbReference>
<dbReference type="NCBIfam" id="TIGR03710">
    <property type="entry name" value="OAFO_sf"/>
    <property type="match status" value="1"/>
</dbReference>
<dbReference type="OrthoDB" id="9794954at2"/>
<gene>
    <name evidence="4" type="ORF">SAMN03080606_02124</name>
</gene>
<dbReference type="AlphaFoldDB" id="A0A1G5HT32"/>
<organism evidence="4 5">
    <name type="scientific">Alkaliphilus peptidifermentans DSM 18978</name>
    <dbReference type="NCBI Taxonomy" id="1120976"/>
    <lineage>
        <taxon>Bacteria</taxon>
        <taxon>Bacillati</taxon>
        <taxon>Bacillota</taxon>
        <taxon>Clostridia</taxon>
        <taxon>Peptostreptococcales</taxon>
        <taxon>Natronincolaceae</taxon>
        <taxon>Alkaliphilus</taxon>
    </lineage>
</organism>
<dbReference type="Proteomes" id="UP000198636">
    <property type="component" value="Unassembled WGS sequence"/>
</dbReference>
<dbReference type="InterPro" id="IPR002869">
    <property type="entry name" value="Pyrv_flavodox_OxRed_cen"/>
</dbReference>
<dbReference type="GO" id="GO:0016903">
    <property type="term" value="F:oxidoreductase activity, acting on the aldehyde or oxo group of donors"/>
    <property type="evidence" value="ECO:0007669"/>
    <property type="project" value="InterPro"/>
</dbReference>
<accession>A0A1G5HT32</accession>
<dbReference type="Pfam" id="PF01855">
    <property type="entry name" value="POR_N"/>
    <property type="match status" value="1"/>
</dbReference>
<dbReference type="RefSeq" id="WP_091543144.1">
    <property type="nucleotide sequence ID" value="NZ_FMUS01000012.1"/>
</dbReference>
<dbReference type="InterPro" id="IPR019752">
    <property type="entry name" value="Pyrv/ketoisovalerate_OxRed_cat"/>
</dbReference>
<dbReference type="STRING" id="1120976.SAMN03080606_02124"/>
<keyword evidence="1" id="KW-0560">Oxidoreductase</keyword>
<keyword evidence="5" id="KW-1185">Reference proteome</keyword>
<reference evidence="4 5" key="1">
    <citation type="submission" date="2016-10" db="EMBL/GenBank/DDBJ databases">
        <authorList>
            <person name="de Groot N.N."/>
        </authorList>
    </citation>
    <scope>NUCLEOTIDE SEQUENCE [LARGE SCALE GENOMIC DNA]</scope>
    <source>
        <strain evidence="4 5">DSM 18978</strain>
    </source>
</reference>
<dbReference type="PANTHER" id="PTHR32154">
    <property type="entry name" value="PYRUVATE-FLAVODOXIN OXIDOREDUCTASE-RELATED"/>
    <property type="match status" value="1"/>
</dbReference>
<dbReference type="FunFam" id="3.40.50.970:FF:000022">
    <property type="entry name" value="2-oxoglutarate ferredoxin oxidoreductase alpha subunit"/>
    <property type="match status" value="1"/>
</dbReference>
<protein>
    <submittedName>
        <fullName evidence="4">2-oxoglutarate ferredoxin oxidoreductase subunit alpha</fullName>
    </submittedName>
</protein>
<dbReference type="SUPFAM" id="SSF52922">
    <property type="entry name" value="TK C-terminal domain-like"/>
    <property type="match status" value="1"/>
</dbReference>
<feature type="domain" description="Pyruvate flavodoxin/ferredoxin oxidoreductase pyrimidine binding" evidence="3">
    <location>
        <begin position="209"/>
        <end position="443"/>
    </location>
</feature>
<dbReference type="EMBL" id="FMUS01000012">
    <property type="protein sequence ID" value="SCY66917.1"/>
    <property type="molecule type" value="Genomic_DNA"/>
</dbReference>
<evidence type="ECO:0000259" key="3">
    <source>
        <dbReference type="Pfam" id="PF01855"/>
    </source>
</evidence>
<evidence type="ECO:0000259" key="2">
    <source>
        <dbReference type="Pfam" id="PF01558"/>
    </source>
</evidence>
<dbReference type="InterPro" id="IPR022367">
    <property type="entry name" value="2-oxoacid/accept_OxRdtase_asu"/>
</dbReference>